<sequence length="137" mass="14963">MKLLLRIMLAIALVNLAPAVAAAPKDAVASPALQKEFDGFIEKFRAALKANDSAAVAGMTRLPFMNDSAIRDAAQFRAKTYASSFTAKNRACLQRGKAIYDRDPDKNDSYFVFCGELIFVFTKTPAGFLFTDISVND</sequence>
<dbReference type="RefSeq" id="WP_245323582.1">
    <property type="nucleotide sequence ID" value="NZ_LVEM01000002.1"/>
</dbReference>
<feature type="signal peptide" evidence="1">
    <location>
        <begin position="1"/>
        <end position="22"/>
    </location>
</feature>
<evidence type="ECO:0008006" key="4">
    <source>
        <dbReference type="Google" id="ProtNLM"/>
    </source>
</evidence>
<organism evidence="2 3">
    <name type="scientific">Bradyrhizobium stylosanthis</name>
    <dbReference type="NCBI Taxonomy" id="1803665"/>
    <lineage>
        <taxon>Bacteria</taxon>
        <taxon>Pseudomonadati</taxon>
        <taxon>Pseudomonadota</taxon>
        <taxon>Alphaproteobacteria</taxon>
        <taxon>Hyphomicrobiales</taxon>
        <taxon>Nitrobacteraceae</taxon>
        <taxon>Bradyrhizobium</taxon>
    </lineage>
</organism>
<gene>
    <name evidence="2" type="ORF">FBZ96_101274</name>
</gene>
<proteinExistence type="predicted"/>
<protein>
    <recommendedName>
        <fullName evidence="4">DUF3887 domain-containing protein</fullName>
    </recommendedName>
</protein>
<evidence type="ECO:0000313" key="2">
    <source>
        <dbReference type="EMBL" id="TWB06462.1"/>
    </source>
</evidence>
<accession>A0A560EAS3</accession>
<keyword evidence="1" id="KW-0732">Signal</keyword>
<feature type="chain" id="PRO_5021925391" description="DUF3887 domain-containing protein" evidence="1">
    <location>
        <begin position="23"/>
        <end position="137"/>
    </location>
</feature>
<evidence type="ECO:0000313" key="3">
    <source>
        <dbReference type="Proteomes" id="UP000319949"/>
    </source>
</evidence>
<comment type="caution">
    <text evidence="2">The sequence shown here is derived from an EMBL/GenBank/DDBJ whole genome shotgun (WGS) entry which is preliminary data.</text>
</comment>
<dbReference type="EMBL" id="VITK01000001">
    <property type="protein sequence ID" value="TWB06462.1"/>
    <property type="molecule type" value="Genomic_DNA"/>
</dbReference>
<dbReference type="AlphaFoldDB" id="A0A560EAS3"/>
<reference evidence="2 3" key="1">
    <citation type="submission" date="2019-06" db="EMBL/GenBank/DDBJ databases">
        <title>Genomic Encyclopedia of Type Strains, Phase IV (KMG-V): Genome sequencing to study the core and pangenomes of soil and plant-associated prokaryotes.</title>
        <authorList>
            <person name="Whitman W."/>
        </authorList>
    </citation>
    <scope>NUCLEOTIDE SEQUENCE [LARGE SCALE GENOMIC DNA]</scope>
    <source>
        <strain evidence="2 3">BR 510</strain>
    </source>
</reference>
<name>A0A560EAS3_9BRAD</name>
<evidence type="ECO:0000256" key="1">
    <source>
        <dbReference type="SAM" id="SignalP"/>
    </source>
</evidence>
<dbReference type="Proteomes" id="UP000319949">
    <property type="component" value="Unassembled WGS sequence"/>
</dbReference>
<keyword evidence="3" id="KW-1185">Reference proteome</keyword>